<dbReference type="InterPro" id="IPR010994">
    <property type="entry name" value="RuvA_2-like"/>
</dbReference>
<dbReference type="Proteomes" id="UP000543030">
    <property type="component" value="Unassembled WGS sequence"/>
</dbReference>
<evidence type="ECO:0000256" key="6">
    <source>
        <dbReference type="HAMAP-Rule" id="MF_00031"/>
    </source>
</evidence>
<dbReference type="GO" id="GO:0006310">
    <property type="term" value="P:DNA recombination"/>
    <property type="evidence" value="ECO:0007669"/>
    <property type="project" value="UniProtKB-UniRule"/>
</dbReference>
<evidence type="ECO:0000256" key="3">
    <source>
        <dbReference type="ARBA" id="ARBA00023125"/>
    </source>
</evidence>
<dbReference type="SMART" id="SM00278">
    <property type="entry name" value="HhH1"/>
    <property type="match status" value="2"/>
</dbReference>
<dbReference type="NCBIfam" id="TIGR00084">
    <property type="entry name" value="ruvA"/>
    <property type="match status" value="1"/>
</dbReference>
<keyword evidence="8" id="KW-0547">Nucleotide-binding</keyword>
<keyword evidence="1 6" id="KW-0963">Cytoplasm</keyword>
<dbReference type="Pfam" id="PF01330">
    <property type="entry name" value="RuvA_N"/>
    <property type="match status" value="1"/>
</dbReference>
<dbReference type="InterPro" id="IPR012340">
    <property type="entry name" value="NA-bd_OB-fold"/>
</dbReference>
<comment type="subcellular location">
    <subcellularLocation>
        <location evidence="6">Cytoplasm</location>
    </subcellularLocation>
</comment>
<feature type="region of interest" description="Domain I" evidence="6">
    <location>
        <begin position="1"/>
        <end position="64"/>
    </location>
</feature>
<feature type="domain" description="Helix-hairpin-helix DNA-binding motif class 1" evidence="7">
    <location>
        <begin position="73"/>
        <end position="92"/>
    </location>
</feature>
<comment type="subunit">
    <text evidence="6">Homotetramer. Forms an RuvA(8)-RuvB(12)-Holliday junction (HJ) complex. HJ DNA is sandwiched between 2 RuvA tetramers; dsDNA enters through RuvA and exits via RuvB. An RuvB hexamer assembles on each DNA strand where it exits the tetramer. Each RuvB hexamer is contacted by two RuvA subunits (via domain III) on 2 adjacent RuvB subunits; this complex drives branch migration. In the full resolvosome a probable DNA-RuvA(4)-RuvB(12)-RuvC(2) complex forms which resolves the HJ.</text>
</comment>
<feature type="region of interest" description="Domain III" evidence="6">
    <location>
        <begin position="145"/>
        <end position="198"/>
    </location>
</feature>
<evidence type="ECO:0000256" key="4">
    <source>
        <dbReference type="ARBA" id="ARBA00023172"/>
    </source>
</evidence>
<dbReference type="SUPFAM" id="SSF46929">
    <property type="entry name" value="DNA helicase RuvA subunit, C-terminal domain"/>
    <property type="match status" value="1"/>
</dbReference>
<comment type="caution">
    <text evidence="8">The sequence shown here is derived from an EMBL/GenBank/DDBJ whole genome shotgun (WGS) entry which is preliminary data.</text>
</comment>
<dbReference type="GO" id="GO:0005524">
    <property type="term" value="F:ATP binding"/>
    <property type="evidence" value="ECO:0007669"/>
    <property type="project" value="InterPro"/>
</dbReference>
<dbReference type="SUPFAM" id="SSF47781">
    <property type="entry name" value="RuvA domain 2-like"/>
    <property type="match status" value="1"/>
</dbReference>
<keyword evidence="8" id="KW-0067">ATP-binding</keyword>
<evidence type="ECO:0000256" key="1">
    <source>
        <dbReference type="ARBA" id="ARBA00022490"/>
    </source>
</evidence>
<comment type="caution">
    <text evidence="6">Lacks conserved residue(s) required for the propagation of feature annotation.</text>
</comment>
<dbReference type="Gene3D" id="1.10.150.20">
    <property type="entry name" value="5' to 3' exonuclease, C-terminal subdomain"/>
    <property type="match status" value="1"/>
</dbReference>
<accession>A0A840RI58</accession>
<dbReference type="InterPro" id="IPR013849">
    <property type="entry name" value="DNA_helicase_Holl-junc_RuvA_I"/>
</dbReference>
<evidence type="ECO:0000256" key="2">
    <source>
        <dbReference type="ARBA" id="ARBA00022763"/>
    </source>
</evidence>
<evidence type="ECO:0000256" key="5">
    <source>
        <dbReference type="ARBA" id="ARBA00023204"/>
    </source>
</evidence>
<dbReference type="EMBL" id="JACHHN010000005">
    <property type="protein sequence ID" value="MBB5191942.1"/>
    <property type="molecule type" value="Genomic_DNA"/>
</dbReference>
<dbReference type="InterPro" id="IPR036267">
    <property type="entry name" value="RuvA_C_sf"/>
</dbReference>
<dbReference type="Pfam" id="PF14520">
    <property type="entry name" value="HHH_5"/>
    <property type="match status" value="1"/>
</dbReference>
<dbReference type="InterPro" id="IPR011114">
    <property type="entry name" value="RuvA_C"/>
</dbReference>
<dbReference type="HAMAP" id="MF_00031">
    <property type="entry name" value="DNA_HJ_migration_RuvA"/>
    <property type="match status" value="1"/>
</dbReference>
<proteinExistence type="inferred from homology"/>
<dbReference type="CDD" id="cd14332">
    <property type="entry name" value="UBA_RuvA_C"/>
    <property type="match status" value="1"/>
</dbReference>
<dbReference type="InterPro" id="IPR003583">
    <property type="entry name" value="Hlx-hairpin-Hlx_DNA-bd_motif"/>
</dbReference>
<keyword evidence="3 6" id="KW-0238">DNA-binding</keyword>
<dbReference type="GO" id="GO:0009379">
    <property type="term" value="C:Holliday junction helicase complex"/>
    <property type="evidence" value="ECO:0007669"/>
    <property type="project" value="InterPro"/>
</dbReference>
<evidence type="ECO:0000259" key="7">
    <source>
        <dbReference type="SMART" id="SM00278"/>
    </source>
</evidence>
<dbReference type="AlphaFoldDB" id="A0A840RI58"/>
<comment type="function">
    <text evidence="6">The RuvA-RuvB-RuvC complex processes Holliday junction (HJ) DNA during genetic recombination and DNA repair, while the RuvA-RuvB complex plays an important role in the rescue of blocked DNA replication forks via replication fork reversal (RFR). RuvA specifically binds to HJ cruciform DNA, conferring on it an open structure. The RuvB hexamer acts as an ATP-dependent pump, pulling dsDNA into and through the RuvAB complex. HJ branch migration allows RuvC to scan DNA until it finds its consensus sequence, where it cleaves and resolves the cruciform DNA.</text>
</comment>
<organism evidence="8 9">
    <name type="scientific">Silvimonas terrae</name>
    <dbReference type="NCBI Taxonomy" id="300266"/>
    <lineage>
        <taxon>Bacteria</taxon>
        <taxon>Pseudomonadati</taxon>
        <taxon>Pseudomonadota</taxon>
        <taxon>Betaproteobacteria</taxon>
        <taxon>Neisseriales</taxon>
        <taxon>Chitinibacteraceae</taxon>
        <taxon>Silvimonas</taxon>
    </lineage>
</organism>
<evidence type="ECO:0000313" key="9">
    <source>
        <dbReference type="Proteomes" id="UP000543030"/>
    </source>
</evidence>
<reference evidence="8 9" key="1">
    <citation type="submission" date="2020-08" db="EMBL/GenBank/DDBJ databases">
        <title>Genomic Encyclopedia of Type Strains, Phase IV (KMG-IV): sequencing the most valuable type-strain genomes for metagenomic binning, comparative biology and taxonomic classification.</title>
        <authorList>
            <person name="Goeker M."/>
        </authorList>
    </citation>
    <scope>NUCLEOTIDE SEQUENCE [LARGE SCALE GENOMIC DNA]</scope>
    <source>
        <strain evidence="8 9">DSM 18233</strain>
    </source>
</reference>
<dbReference type="Gene3D" id="2.40.50.140">
    <property type="entry name" value="Nucleic acid-binding proteins"/>
    <property type="match status" value="1"/>
</dbReference>
<dbReference type="GO" id="GO:0000400">
    <property type="term" value="F:four-way junction DNA binding"/>
    <property type="evidence" value="ECO:0007669"/>
    <property type="project" value="UniProtKB-UniRule"/>
</dbReference>
<gene>
    <name evidence="6" type="primary">ruvA</name>
    <name evidence="8" type="ORF">HNQ50_002679</name>
</gene>
<keyword evidence="4 6" id="KW-0233">DNA recombination</keyword>
<dbReference type="GO" id="GO:0006281">
    <property type="term" value="P:DNA repair"/>
    <property type="evidence" value="ECO:0007669"/>
    <property type="project" value="UniProtKB-UniRule"/>
</dbReference>
<keyword evidence="9" id="KW-1185">Reference proteome</keyword>
<evidence type="ECO:0000313" key="8">
    <source>
        <dbReference type="EMBL" id="MBB5191942.1"/>
    </source>
</evidence>
<dbReference type="InterPro" id="IPR000085">
    <property type="entry name" value="RuvA"/>
</dbReference>
<dbReference type="GO" id="GO:0005737">
    <property type="term" value="C:cytoplasm"/>
    <property type="evidence" value="ECO:0007669"/>
    <property type="project" value="UniProtKB-SubCell"/>
</dbReference>
<dbReference type="GO" id="GO:0016787">
    <property type="term" value="F:hydrolase activity"/>
    <property type="evidence" value="ECO:0007669"/>
    <property type="project" value="UniProtKB-KW"/>
</dbReference>
<keyword evidence="2 6" id="KW-0227">DNA damage</keyword>
<protein>
    <recommendedName>
        <fullName evidence="6">Holliday junction branch migration complex subunit RuvA</fullName>
    </recommendedName>
</protein>
<dbReference type="Pfam" id="PF07499">
    <property type="entry name" value="RuvA_C"/>
    <property type="match status" value="1"/>
</dbReference>
<comment type="similarity">
    <text evidence="6">Belongs to the RuvA family.</text>
</comment>
<keyword evidence="8" id="KW-0378">Hydrolase</keyword>
<sequence>MIGRLSGTLIEKQPPQLIIDVGGVGYEVDVPMSTIYVLPHLGEKVSLFTHMVVREDAQLLYAFATRDERDLFRALIKITGIGAKIALAILSGLSADELALAIATENTVRLSKVPGIGKKTAERLVLELKGKLGSVAASTVMPGKTAPAQVQGNHADVLHALLALGYNDREATLAMKELPADVEVAQGIKLALRQLVRG</sequence>
<feature type="domain" description="Helix-hairpin-helix DNA-binding motif class 1" evidence="7">
    <location>
        <begin position="108"/>
        <end position="127"/>
    </location>
</feature>
<keyword evidence="8" id="KW-0347">Helicase</keyword>
<dbReference type="GO" id="GO:0009378">
    <property type="term" value="F:four-way junction helicase activity"/>
    <property type="evidence" value="ECO:0007669"/>
    <property type="project" value="InterPro"/>
</dbReference>
<comment type="domain">
    <text evidence="6">Has three domains with a flexible linker between the domains II and III and assumes an 'L' shape. Domain III is highly mobile and contacts RuvB.</text>
</comment>
<dbReference type="SUPFAM" id="SSF50249">
    <property type="entry name" value="Nucleic acid-binding proteins"/>
    <property type="match status" value="1"/>
</dbReference>
<name>A0A840RI58_9NEIS</name>
<dbReference type="GO" id="GO:0048476">
    <property type="term" value="C:Holliday junction resolvase complex"/>
    <property type="evidence" value="ECO:0007669"/>
    <property type="project" value="UniProtKB-UniRule"/>
</dbReference>
<dbReference type="RefSeq" id="WP_184101479.1">
    <property type="nucleotide sequence ID" value="NZ_JACHHN010000005.1"/>
</dbReference>
<keyword evidence="5 6" id="KW-0234">DNA repair</keyword>